<protein>
    <recommendedName>
        <fullName evidence="2">Transketolase N-terminal domain-containing protein</fullName>
    </recommendedName>
</protein>
<dbReference type="Proteomes" id="UP001497480">
    <property type="component" value="Unassembled WGS sequence"/>
</dbReference>
<organism evidence="3 4">
    <name type="scientific">Lupinus luteus</name>
    <name type="common">European yellow lupine</name>
    <dbReference type="NCBI Taxonomy" id="3873"/>
    <lineage>
        <taxon>Eukaryota</taxon>
        <taxon>Viridiplantae</taxon>
        <taxon>Streptophyta</taxon>
        <taxon>Embryophyta</taxon>
        <taxon>Tracheophyta</taxon>
        <taxon>Spermatophyta</taxon>
        <taxon>Magnoliopsida</taxon>
        <taxon>eudicotyledons</taxon>
        <taxon>Gunneridae</taxon>
        <taxon>Pentapetalae</taxon>
        <taxon>rosids</taxon>
        <taxon>fabids</taxon>
        <taxon>Fabales</taxon>
        <taxon>Fabaceae</taxon>
        <taxon>Papilionoideae</taxon>
        <taxon>50 kb inversion clade</taxon>
        <taxon>genistoids sensu lato</taxon>
        <taxon>core genistoids</taxon>
        <taxon>Genisteae</taxon>
        <taxon>Lupinus</taxon>
    </lineage>
</organism>
<evidence type="ECO:0000313" key="3">
    <source>
        <dbReference type="EMBL" id="CAL0333526.1"/>
    </source>
</evidence>
<feature type="domain" description="Transketolase N-terminal" evidence="2">
    <location>
        <begin position="7"/>
        <end position="139"/>
    </location>
</feature>
<dbReference type="InterPro" id="IPR029061">
    <property type="entry name" value="THDP-binding"/>
</dbReference>
<reference evidence="3 4" key="1">
    <citation type="submission" date="2024-03" db="EMBL/GenBank/DDBJ databases">
        <authorList>
            <person name="Martinez-Hernandez J."/>
        </authorList>
    </citation>
    <scope>NUCLEOTIDE SEQUENCE [LARGE SCALE GENOMIC DNA]</scope>
</reference>
<keyword evidence="4" id="KW-1185">Reference proteome</keyword>
<gene>
    <name evidence="3" type="ORF">LLUT_LOCUS34586</name>
</gene>
<name>A0AAV1YJF4_LUPLU</name>
<dbReference type="PANTHER" id="PTHR43522">
    <property type="entry name" value="TRANSKETOLASE"/>
    <property type="match status" value="1"/>
</dbReference>
<dbReference type="InterPro" id="IPR033247">
    <property type="entry name" value="Transketolase_fam"/>
</dbReference>
<dbReference type="SUPFAM" id="SSF52518">
    <property type="entry name" value="Thiamin diphosphate-binding fold (THDP-binding)"/>
    <property type="match status" value="1"/>
</dbReference>
<dbReference type="Pfam" id="PF00456">
    <property type="entry name" value="Transketolase_N"/>
    <property type="match status" value="1"/>
</dbReference>
<dbReference type="PANTHER" id="PTHR43522:SF2">
    <property type="entry name" value="TRANSKETOLASE 1-RELATED"/>
    <property type="match status" value="1"/>
</dbReference>
<feature type="region of interest" description="Disordered" evidence="1">
    <location>
        <begin position="1"/>
        <end position="21"/>
    </location>
</feature>
<dbReference type="GO" id="GO:0006098">
    <property type="term" value="P:pentose-phosphate shunt"/>
    <property type="evidence" value="ECO:0007669"/>
    <property type="project" value="TreeGrafter"/>
</dbReference>
<evidence type="ECO:0000256" key="1">
    <source>
        <dbReference type="SAM" id="MobiDB-lite"/>
    </source>
</evidence>
<accession>A0AAV1YJF4</accession>
<dbReference type="Gene3D" id="3.40.50.970">
    <property type="match status" value="1"/>
</dbReference>
<dbReference type="EMBL" id="CAXHTB010000025">
    <property type="protein sequence ID" value="CAL0333526.1"/>
    <property type="molecule type" value="Genomic_DNA"/>
</dbReference>
<dbReference type="AlphaFoldDB" id="A0AAV1YJF4"/>
<dbReference type="InterPro" id="IPR005474">
    <property type="entry name" value="Transketolase_N"/>
</dbReference>
<comment type="caution">
    <text evidence="3">The sequence shown here is derived from an EMBL/GenBank/DDBJ whole genome shotgun (WGS) entry which is preliminary data.</text>
</comment>
<evidence type="ECO:0000259" key="2">
    <source>
        <dbReference type="Pfam" id="PF00456"/>
    </source>
</evidence>
<dbReference type="GO" id="GO:0004802">
    <property type="term" value="F:transketolase activity"/>
    <property type="evidence" value="ECO:0007669"/>
    <property type="project" value="TreeGrafter"/>
</dbReference>
<sequence>MVEPDEEDLKSFRQWGSRTPGHPANFETLGVEVTTGPLGSGIANAVGLTRAEKYFILGEVCQMEGISNEVASLAGHWGLGKLIAFYDDIHISIDSDTEIAFTHSVDKSFEGLGWLVIWIKNGNTSYDEIHATIKEAHEMVALSEMILLPRATLSVAIVMSKISLLVEREIHNMYY</sequence>
<proteinExistence type="predicted"/>
<evidence type="ECO:0000313" key="4">
    <source>
        <dbReference type="Proteomes" id="UP001497480"/>
    </source>
</evidence>
<dbReference type="GO" id="GO:0005829">
    <property type="term" value="C:cytosol"/>
    <property type="evidence" value="ECO:0007669"/>
    <property type="project" value="TreeGrafter"/>
</dbReference>